<keyword evidence="2" id="KW-1185">Reference proteome</keyword>
<comment type="caution">
    <text evidence="1">The sequence shown here is derived from an EMBL/GenBank/DDBJ whole genome shotgun (WGS) entry which is preliminary data.</text>
</comment>
<name>A0A926HNU1_9FIRM</name>
<accession>A0A926HNU1</accession>
<dbReference type="Proteomes" id="UP000651482">
    <property type="component" value="Unassembled WGS sequence"/>
</dbReference>
<protein>
    <submittedName>
        <fullName evidence="1">Uncharacterized protein</fullName>
    </submittedName>
</protein>
<sequence>MKHICNAIFDGHHFGIAIDESIDNPGMFRLVDESTGDEIEDMFESENEAMDAIFVKYPA</sequence>
<organism evidence="1 2">
    <name type="scientific">Yeguia hominis</name>
    <dbReference type="NCBI Taxonomy" id="2763662"/>
    <lineage>
        <taxon>Bacteria</taxon>
        <taxon>Bacillati</taxon>
        <taxon>Bacillota</taxon>
        <taxon>Clostridia</taxon>
        <taxon>Eubacteriales</taxon>
        <taxon>Yeguiaceae</taxon>
        <taxon>Yeguia</taxon>
    </lineage>
</organism>
<gene>
    <name evidence="1" type="ORF">IAG03_11300</name>
</gene>
<evidence type="ECO:0000313" key="2">
    <source>
        <dbReference type="Proteomes" id="UP000651482"/>
    </source>
</evidence>
<dbReference type="EMBL" id="JACRSN010000019">
    <property type="protein sequence ID" value="MBC8534557.1"/>
    <property type="molecule type" value="Genomic_DNA"/>
</dbReference>
<reference evidence="1" key="1">
    <citation type="submission" date="2020-08" db="EMBL/GenBank/DDBJ databases">
        <title>Genome public.</title>
        <authorList>
            <person name="Liu C."/>
            <person name="Sun Q."/>
        </authorList>
    </citation>
    <scope>NUCLEOTIDE SEQUENCE</scope>
    <source>
        <strain evidence="1">NSJ-40</strain>
    </source>
</reference>
<evidence type="ECO:0000313" key="1">
    <source>
        <dbReference type="EMBL" id="MBC8534557.1"/>
    </source>
</evidence>
<dbReference type="AlphaFoldDB" id="A0A926HNU1"/>
<dbReference type="RefSeq" id="WP_249320143.1">
    <property type="nucleotide sequence ID" value="NZ_JACRSN010000019.1"/>
</dbReference>
<proteinExistence type="predicted"/>